<dbReference type="PANTHER" id="PTHR30055:SF234">
    <property type="entry name" value="HTH-TYPE TRANSCRIPTIONAL REGULATOR BETI"/>
    <property type="match status" value="1"/>
</dbReference>
<keyword evidence="2" id="KW-0238">DNA-binding</keyword>
<proteinExistence type="predicted"/>
<keyword evidence="3" id="KW-0804">Transcription</keyword>
<dbReference type="RefSeq" id="WP_184797449.1">
    <property type="nucleotide sequence ID" value="NZ_JACHMY010000001.1"/>
</dbReference>
<dbReference type="GO" id="GO:0003700">
    <property type="term" value="F:DNA-binding transcription factor activity"/>
    <property type="evidence" value="ECO:0007669"/>
    <property type="project" value="TreeGrafter"/>
</dbReference>
<sequence>MRAKRSLTEQARRAQIVAAAIEVIARDGAAQASFKVIAQEAGLSSTGLISYHFAGKQELVEEVGREILARFGEFVLARTEGIEEPAAVLRGFVEANLEFLRTHRSHASTLVRIKQELAPVALARADQTQLADVLRDGQRSGVMRDFDAHLVAVSILSIRDGLIRQLDLEPDLDLTAAAREFTTLVDLATRKA</sequence>
<dbReference type="GO" id="GO:0000976">
    <property type="term" value="F:transcription cis-regulatory region binding"/>
    <property type="evidence" value="ECO:0007669"/>
    <property type="project" value="TreeGrafter"/>
</dbReference>
<keyword evidence="1" id="KW-0805">Transcription regulation</keyword>
<dbReference type="SUPFAM" id="SSF48498">
    <property type="entry name" value="Tetracyclin repressor-like, C-terminal domain"/>
    <property type="match status" value="1"/>
</dbReference>
<feature type="domain" description="HTH tetR-type" evidence="4">
    <location>
        <begin position="16"/>
        <end position="63"/>
    </location>
</feature>
<dbReference type="InterPro" id="IPR050109">
    <property type="entry name" value="HTH-type_TetR-like_transc_reg"/>
</dbReference>
<organism evidence="5 6">
    <name type="scientific">Kribbella italica</name>
    <dbReference type="NCBI Taxonomy" id="1540520"/>
    <lineage>
        <taxon>Bacteria</taxon>
        <taxon>Bacillati</taxon>
        <taxon>Actinomycetota</taxon>
        <taxon>Actinomycetes</taxon>
        <taxon>Propionibacteriales</taxon>
        <taxon>Kribbellaceae</taxon>
        <taxon>Kribbella</taxon>
    </lineage>
</organism>
<name>A0A7W9J939_9ACTN</name>
<evidence type="ECO:0000256" key="2">
    <source>
        <dbReference type="ARBA" id="ARBA00023125"/>
    </source>
</evidence>
<dbReference type="AlphaFoldDB" id="A0A7W9J939"/>
<keyword evidence="6" id="KW-1185">Reference proteome</keyword>
<dbReference type="PANTHER" id="PTHR30055">
    <property type="entry name" value="HTH-TYPE TRANSCRIPTIONAL REGULATOR RUTR"/>
    <property type="match status" value="1"/>
</dbReference>
<dbReference type="SUPFAM" id="SSF46689">
    <property type="entry name" value="Homeodomain-like"/>
    <property type="match status" value="1"/>
</dbReference>
<dbReference type="InterPro" id="IPR001647">
    <property type="entry name" value="HTH_TetR"/>
</dbReference>
<accession>A0A7W9J939</accession>
<evidence type="ECO:0000313" key="5">
    <source>
        <dbReference type="EMBL" id="MBB5837430.1"/>
    </source>
</evidence>
<protein>
    <submittedName>
        <fullName evidence="5">AcrR family transcriptional regulator</fullName>
    </submittedName>
</protein>
<dbReference type="InterPro" id="IPR009057">
    <property type="entry name" value="Homeodomain-like_sf"/>
</dbReference>
<dbReference type="Pfam" id="PF00440">
    <property type="entry name" value="TetR_N"/>
    <property type="match status" value="1"/>
</dbReference>
<dbReference type="EMBL" id="JACHMY010000001">
    <property type="protein sequence ID" value="MBB5837430.1"/>
    <property type="molecule type" value="Genomic_DNA"/>
</dbReference>
<evidence type="ECO:0000259" key="4">
    <source>
        <dbReference type="Pfam" id="PF00440"/>
    </source>
</evidence>
<gene>
    <name evidence="5" type="ORF">HDA39_004164</name>
</gene>
<dbReference type="InterPro" id="IPR036271">
    <property type="entry name" value="Tet_transcr_reg_TetR-rel_C_sf"/>
</dbReference>
<dbReference type="Gene3D" id="1.10.357.10">
    <property type="entry name" value="Tetracycline Repressor, domain 2"/>
    <property type="match status" value="1"/>
</dbReference>
<reference evidence="5 6" key="1">
    <citation type="submission" date="2020-08" db="EMBL/GenBank/DDBJ databases">
        <title>Sequencing the genomes of 1000 actinobacteria strains.</title>
        <authorList>
            <person name="Klenk H.-P."/>
        </authorList>
    </citation>
    <scope>NUCLEOTIDE SEQUENCE [LARGE SCALE GENOMIC DNA]</scope>
    <source>
        <strain evidence="5 6">DSM 28967</strain>
    </source>
</reference>
<dbReference type="Proteomes" id="UP000549971">
    <property type="component" value="Unassembled WGS sequence"/>
</dbReference>
<evidence type="ECO:0000256" key="1">
    <source>
        <dbReference type="ARBA" id="ARBA00023015"/>
    </source>
</evidence>
<evidence type="ECO:0000256" key="3">
    <source>
        <dbReference type="ARBA" id="ARBA00023163"/>
    </source>
</evidence>
<comment type="caution">
    <text evidence="5">The sequence shown here is derived from an EMBL/GenBank/DDBJ whole genome shotgun (WGS) entry which is preliminary data.</text>
</comment>
<evidence type="ECO:0000313" key="6">
    <source>
        <dbReference type="Proteomes" id="UP000549971"/>
    </source>
</evidence>